<keyword evidence="2" id="KW-0472">Membrane</keyword>
<sequence>MNSNKLWNRNFIMLCLSSFFVFINFYSLMATLPTYITDHLSGTQKQVGWAITSFMVAAVLFRPIAGRLVDTIGRKKIVVPALIVFALSTLLYFSITSFILLLLLRFIHGMSFGMATTGNGTIASDLIPKDRKGEGLGYYTLSMNLAMVIGPFVGLLLTEHWNFKVLLMVLSVTTILSLVFGANIKLTKTVPDASHLTTKQLQPAQGWRKYIEPSALPISISAMLLALAYSGILTYVAGYAKHLGLGTVASYFFVVYAIMIIFSRPITGKLFDRWGEHRIIYPSLILYVIGLICLSQANSPFMLLLSAALVGLGMGTLTPSLQTIAIRHAPPHRIGLATATFFLLFDTGFGIGSITLGRISSTFDERTMYFISALIVVVGALLYYVLHHRKQLQSHKSATQ</sequence>
<feature type="transmembrane region" description="Helical" evidence="2">
    <location>
        <begin position="215"/>
        <end position="236"/>
    </location>
</feature>
<dbReference type="SUPFAM" id="SSF103473">
    <property type="entry name" value="MFS general substrate transporter"/>
    <property type="match status" value="1"/>
</dbReference>
<comment type="subcellular location">
    <subcellularLocation>
        <location evidence="1">Cell membrane</location>
        <topology evidence="1">Multi-pass membrane protein</topology>
    </subcellularLocation>
</comment>
<feature type="transmembrane region" description="Helical" evidence="2">
    <location>
        <begin position="303"/>
        <end position="322"/>
    </location>
</feature>
<evidence type="ECO:0000313" key="3">
    <source>
        <dbReference type="EMBL" id="WEK55989.1"/>
    </source>
</evidence>
<reference evidence="3" key="1">
    <citation type="submission" date="2023-03" db="EMBL/GenBank/DDBJ databases">
        <title>Andean soil-derived lignocellulolytic bacterial consortium as a source of novel taxa and putative plastic-active enzymes.</title>
        <authorList>
            <person name="Diaz-Garcia L."/>
            <person name="Chuvochina M."/>
            <person name="Feuerriegel G."/>
            <person name="Bunk B."/>
            <person name="Sproer C."/>
            <person name="Streit W.R."/>
            <person name="Rodriguez L.M."/>
            <person name="Overmann J."/>
            <person name="Jimenez D.J."/>
        </authorList>
    </citation>
    <scope>NUCLEOTIDE SEQUENCE</scope>
    <source>
        <strain evidence="3">MAG 2441</strain>
    </source>
</reference>
<dbReference type="InterPro" id="IPR011701">
    <property type="entry name" value="MFS"/>
</dbReference>
<keyword evidence="2" id="KW-0812">Transmembrane</keyword>
<organism evidence="3 4">
    <name type="scientific">Candidatus Cohnella colombiensis</name>
    <dbReference type="NCBI Taxonomy" id="3121368"/>
    <lineage>
        <taxon>Bacteria</taxon>
        <taxon>Bacillati</taxon>
        <taxon>Bacillota</taxon>
        <taxon>Bacilli</taxon>
        <taxon>Bacillales</taxon>
        <taxon>Paenibacillaceae</taxon>
        <taxon>Cohnella</taxon>
    </lineage>
</organism>
<accession>A0AA95JH24</accession>
<dbReference type="GO" id="GO:0022857">
    <property type="term" value="F:transmembrane transporter activity"/>
    <property type="evidence" value="ECO:0007669"/>
    <property type="project" value="InterPro"/>
</dbReference>
<dbReference type="PANTHER" id="PTHR23531">
    <property type="entry name" value="QUINOLENE RESISTANCE PROTEIN NORA"/>
    <property type="match status" value="1"/>
</dbReference>
<protein>
    <submittedName>
        <fullName evidence="3">MFS transporter</fullName>
    </submittedName>
</protein>
<proteinExistence type="predicted"/>
<feature type="transmembrane region" description="Helical" evidence="2">
    <location>
        <begin position="368"/>
        <end position="386"/>
    </location>
</feature>
<dbReference type="GO" id="GO:0005886">
    <property type="term" value="C:plasma membrane"/>
    <property type="evidence" value="ECO:0007669"/>
    <property type="project" value="UniProtKB-SubCell"/>
</dbReference>
<dbReference type="InterPro" id="IPR036259">
    <property type="entry name" value="MFS_trans_sf"/>
</dbReference>
<feature type="transmembrane region" description="Helical" evidence="2">
    <location>
        <begin position="279"/>
        <end position="297"/>
    </location>
</feature>
<name>A0AA95JH24_9BACL</name>
<feature type="transmembrane region" description="Helical" evidence="2">
    <location>
        <begin position="77"/>
        <end position="100"/>
    </location>
</feature>
<dbReference type="InterPro" id="IPR052714">
    <property type="entry name" value="MFS_Exporter"/>
</dbReference>
<feature type="transmembrane region" description="Helical" evidence="2">
    <location>
        <begin position="334"/>
        <end position="356"/>
    </location>
</feature>
<feature type="transmembrane region" description="Helical" evidence="2">
    <location>
        <begin position="12"/>
        <end position="35"/>
    </location>
</feature>
<keyword evidence="2" id="KW-1133">Transmembrane helix</keyword>
<dbReference type="Proteomes" id="UP001178662">
    <property type="component" value="Chromosome"/>
</dbReference>
<feature type="transmembrane region" description="Helical" evidence="2">
    <location>
        <begin position="136"/>
        <end position="157"/>
    </location>
</feature>
<dbReference type="AlphaFoldDB" id="A0AA95JH24"/>
<evidence type="ECO:0000313" key="4">
    <source>
        <dbReference type="Proteomes" id="UP001178662"/>
    </source>
</evidence>
<feature type="transmembrane region" description="Helical" evidence="2">
    <location>
        <begin position="248"/>
        <end position="267"/>
    </location>
</feature>
<dbReference type="CDD" id="cd17489">
    <property type="entry name" value="MFS_YfcJ_like"/>
    <property type="match status" value="1"/>
</dbReference>
<dbReference type="Gene3D" id="1.20.1250.20">
    <property type="entry name" value="MFS general substrate transporter like domains"/>
    <property type="match status" value="1"/>
</dbReference>
<evidence type="ECO:0000256" key="2">
    <source>
        <dbReference type="SAM" id="Phobius"/>
    </source>
</evidence>
<keyword evidence="4" id="KW-1185">Reference proteome</keyword>
<feature type="transmembrane region" description="Helical" evidence="2">
    <location>
        <begin position="47"/>
        <end position="65"/>
    </location>
</feature>
<evidence type="ECO:0000256" key="1">
    <source>
        <dbReference type="ARBA" id="ARBA00004651"/>
    </source>
</evidence>
<dbReference type="Pfam" id="PF07690">
    <property type="entry name" value="MFS_1"/>
    <property type="match status" value="1"/>
</dbReference>
<dbReference type="EMBL" id="CP119317">
    <property type="protein sequence ID" value="WEK55989.1"/>
    <property type="molecule type" value="Genomic_DNA"/>
</dbReference>
<feature type="transmembrane region" description="Helical" evidence="2">
    <location>
        <begin position="163"/>
        <end position="184"/>
    </location>
</feature>
<gene>
    <name evidence="3" type="ORF">P0Y55_08060</name>
</gene>
<dbReference type="PANTHER" id="PTHR23531:SF2">
    <property type="entry name" value="PERMEASE"/>
    <property type="match status" value="1"/>
</dbReference>